<comment type="similarity">
    <text evidence="2">Belongs to the VTI1 family.</text>
</comment>
<dbReference type="Pfam" id="PF12352">
    <property type="entry name" value="V-SNARE_C"/>
    <property type="match status" value="1"/>
</dbReference>
<dbReference type="GO" id="GO:0005794">
    <property type="term" value="C:Golgi apparatus"/>
    <property type="evidence" value="ECO:0007669"/>
    <property type="project" value="TreeGrafter"/>
</dbReference>
<dbReference type="SUPFAM" id="SSF47661">
    <property type="entry name" value="t-snare proteins"/>
    <property type="match status" value="1"/>
</dbReference>
<dbReference type="GO" id="GO:0005484">
    <property type="term" value="F:SNAP receptor activity"/>
    <property type="evidence" value="ECO:0007669"/>
    <property type="project" value="TreeGrafter"/>
</dbReference>
<dbReference type="GO" id="GO:0031201">
    <property type="term" value="C:SNARE complex"/>
    <property type="evidence" value="ECO:0007669"/>
    <property type="project" value="TreeGrafter"/>
</dbReference>
<dbReference type="SUPFAM" id="SSF58038">
    <property type="entry name" value="SNARE fusion complex"/>
    <property type="match status" value="1"/>
</dbReference>
<sequence length="235" mass="26484">MSSELFDSYESEYSALAAAIRQRLDTTLPELVGVERKSALHETERELTEVHELVEQMGMELLTLQGPMRSRAAPRVRQYKAEVERLKREVRKAAQGMGNYESNRRALLGNTAGAGRLASHDLSAEESSLDGDHRTRLLSGNERLMNGSQRLQESHRVAMETEAVGASILNDLRSQREQIVNTRDTLMQADAHIDRSQRTLRTMTRRLLTNKMITTGLIVIGASLVLLILYIKLTR</sequence>
<dbReference type="GO" id="GO:0016236">
    <property type="term" value="P:macroautophagy"/>
    <property type="evidence" value="ECO:0007669"/>
    <property type="project" value="TreeGrafter"/>
</dbReference>
<keyword evidence="5" id="KW-0653">Protein transport</keyword>
<dbReference type="GO" id="GO:0042147">
    <property type="term" value="P:retrograde transport, endosome to Golgi"/>
    <property type="evidence" value="ECO:0007669"/>
    <property type="project" value="TreeGrafter"/>
</dbReference>
<dbReference type="Gene3D" id="1.20.5.110">
    <property type="match status" value="1"/>
</dbReference>
<evidence type="ECO:0000256" key="8">
    <source>
        <dbReference type="ARBA" id="ARBA00023136"/>
    </source>
</evidence>
<dbReference type="Proteomes" id="UP001143981">
    <property type="component" value="Unassembled WGS sequence"/>
</dbReference>
<dbReference type="Pfam" id="PF05008">
    <property type="entry name" value="V-SNARE"/>
    <property type="match status" value="1"/>
</dbReference>
<comment type="subcellular location">
    <subcellularLocation>
        <location evidence="1">Membrane</location>
        <topology evidence="1">Single-pass type IV membrane protein</topology>
    </subcellularLocation>
</comment>
<feature type="coiled-coil region" evidence="9">
    <location>
        <begin position="76"/>
        <end position="103"/>
    </location>
</feature>
<dbReference type="CDD" id="cd15862">
    <property type="entry name" value="SNARE_Vti1"/>
    <property type="match status" value="1"/>
</dbReference>
<evidence type="ECO:0000256" key="2">
    <source>
        <dbReference type="ARBA" id="ARBA00006108"/>
    </source>
</evidence>
<reference evidence="12" key="1">
    <citation type="submission" date="2022-07" db="EMBL/GenBank/DDBJ databases">
        <title>Phylogenomic reconstructions and comparative analyses of Kickxellomycotina fungi.</title>
        <authorList>
            <person name="Reynolds N.K."/>
            <person name="Stajich J.E."/>
            <person name="Barry K."/>
            <person name="Grigoriev I.V."/>
            <person name="Crous P."/>
            <person name="Smith M.E."/>
        </authorList>
    </citation>
    <scope>NUCLEOTIDE SEQUENCE</scope>
    <source>
        <strain evidence="12">BCRC 34381</strain>
    </source>
</reference>
<dbReference type="GO" id="GO:0000149">
    <property type="term" value="F:SNARE binding"/>
    <property type="evidence" value="ECO:0007669"/>
    <property type="project" value="TreeGrafter"/>
</dbReference>
<name>A0A9W7YCF9_9FUNG</name>
<keyword evidence="13" id="KW-1185">Reference proteome</keyword>
<dbReference type="EMBL" id="JANBOI010000001">
    <property type="protein sequence ID" value="KAJ1736313.1"/>
    <property type="molecule type" value="Genomic_DNA"/>
</dbReference>
<dbReference type="Gene3D" id="1.20.58.400">
    <property type="entry name" value="t-snare proteins"/>
    <property type="match status" value="1"/>
</dbReference>
<evidence type="ECO:0000256" key="5">
    <source>
        <dbReference type="ARBA" id="ARBA00022927"/>
    </source>
</evidence>
<dbReference type="AlphaFoldDB" id="A0A9W7YCF9"/>
<dbReference type="SMART" id="SM00397">
    <property type="entry name" value="t_SNARE"/>
    <property type="match status" value="1"/>
</dbReference>
<keyword evidence="3" id="KW-0813">Transport</keyword>
<keyword evidence="4 10" id="KW-0812">Transmembrane</keyword>
<dbReference type="GO" id="GO:0031902">
    <property type="term" value="C:late endosome membrane"/>
    <property type="evidence" value="ECO:0007669"/>
    <property type="project" value="TreeGrafter"/>
</dbReference>
<feature type="transmembrane region" description="Helical" evidence="10">
    <location>
        <begin position="212"/>
        <end position="231"/>
    </location>
</feature>
<evidence type="ECO:0000259" key="11">
    <source>
        <dbReference type="SMART" id="SM00397"/>
    </source>
</evidence>
<gene>
    <name evidence="12" type="primary">vti1</name>
    <name evidence="12" type="ORF">LPJ61_000098</name>
</gene>
<accession>A0A9W7YCF9</accession>
<evidence type="ECO:0000256" key="9">
    <source>
        <dbReference type="SAM" id="Coils"/>
    </source>
</evidence>
<dbReference type="PANTHER" id="PTHR21230">
    <property type="entry name" value="VESICLE TRANSPORT V-SNARE PROTEIN VTI1-RELATED"/>
    <property type="match status" value="1"/>
</dbReference>
<dbReference type="GO" id="GO:0006891">
    <property type="term" value="P:intra-Golgi vesicle-mediated transport"/>
    <property type="evidence" value="ECO:0007669"/>
    <property type="project" value="TreeGrafter"/>
</dbReference>
<dbReference type="OrthoDB" id="430637at2759"/>
<dbReference type="GO" id="GO:0012507">
    <property type="term" value="C:ER to Golgi transport vesicle membrane"/>
    <property type="evidence" value="ECO:0007669"/>
    <property type="project" value="TreeGrafter"/>
</dbReference>
<evidence type="ECO:0000256" key="6">
    <source>
        <dbReference type="ARBA" id="ARBA00022989"/>
    </source>
</evidence>
<keyword evidence="8 10" id="KW-0472">Membrane</keyword>
<keyword evidence="6 10" id="KW-1133">Transmembrane helix</keyword>
<comment type="caution">
    <text evidence="12">The sequence shown here is derived from an EMBL/GenBank/DDBJ whole genome shotgun (WGS) entry which is preliminary data.</text>
</comment>
<evidence type="ECO:0000256" key="3">
    <source>
        <dbReference type="ARBA" id="ARBA00022448"/>
    </source>
</evidence>
<organism evidence="12 13">
    <name type="scientific">Coemansia biformis</name>
    <dbReference type="NCBI Taxonomy" id="1286918"/>
    <lineage>
        <taxon>Eukaryota</taxon>
        <taxon>Fungi</taxon>
        <taxon>Fungi incertae sedis</taxon>
        <taxon>Zoopagomycota</taxon>
        <taxon>Kickxellomycotina</taxon>
        <taxon>Kickxellomycetes</taxon>
        <taxon>Kickxellales</taxon>
        <taxon>Kickxellaceae</taxon>
        <taxon>Coemansia</taxon>
    </lineage>
</organism>
<evidence type="ECO:0000313" key="13">
    <source>
        <dbReference type="Proteomes" id="UP001143981"/>
    </source>
</evidence>
<dbReference type="InterPro" id="IPR007705">
    <property type="entry name" value="Vesicle_trsprt_v-SNARE_N"/>
</dbReference>
<dbReference type="InterPro" id="IPR038407">
    <property type="entry name" value="v-SNARE_N_sf"/>
</dbReference>
<evidence type="ECO:0000256" key="7">
    <source>
        <dbReference type="ARBA" id="ARBA00023054"/>
    </source>
</evidence>
<dbReference type="GO" id="GO:0006896">
    <property type="term" value="P:Golgi to vacuole transport"/>
    <property type="evidence" value="ECO:0007669"/>
    <property type="project" value="TreeGrafter"/>
</dbReference>
<evidence type="ECO:0000256" key="1">
    <source>
        <dbReference type="ARBA" id="ARBA00004211"/>
    </source>
</evidence>
<dbReference type="PANTHER" id="PTHR21230:SF26">
    <property type="entry name" value="VESICLE TRANSPORT THROUGH INTERACTION WITH T-SNARES HOMOLOG 1A"/>
    <property type="match status" value="1"/>
</dbReference>
<evidence type="ECO:0000313" key="12">
    <source>
        <dbReference type="EMBL" id="KAJ1736313.1"/>
    </source>
</evidence>
<dbReference type="GO" id="GO:0005789">
    <property type="term" value="C:endoplasmic reticulum membrane"/>
    <property type="evidence" value="ECO:0007669"/>
    <property type="project" value="TreeGrafter"/>
</dbReference>
<dbReference type="FunFam" id="1.20.5.110:FF:000002">
    <property type="entry name" value="Vesicle transport through interaction with t-SNAREsB"/>
    <property type="match status" value="1"/>
</dbReference>
<dbReference type="InterPro" id="IPR000727">
    <property type="entry name" value="T_SNARE_dom"/>
</dbReference>
<dbReference type="GO" id="GO:0006886">
    <property type="term" value="P:intracellular protein transport"/>
    <property type="evidence" value="ECO:0007669"/>
    <property type="project" value="InterPro"/>
</dbReference>
<evidence type="ECO:0000256" key="4">
    <source>
        <dbReference type="ARBA" id="ARBA00022692"/>
    </source>
</evidence>
<feature type="domain" description="T-SNARE coiled-coil homology" evidence="11">
    <location>
        <begin position="136"/>
        <end position="203"/>
    </location>
</feature>
<keyword evidence="7 9" id="KW-0175">Coiled coil</keyword>
<proteinExistence type="inferred from homology"/>
<dbReference type="GO" id="GO:0005829">
    <property type="term" value="C:cytosol"/>
    <property type="evidence" value="ECO:0007669"/>
    <property type="project" value="GOC"/>
</dbReference>
<evidence type="ECO:0000256" key="10">
    <source>
        <dbReference type="SAM" id="Phobius"/>
    </source>
</evidence>
<dbReference type="GO" id="GO:0048280">
    <property type="term" value="P:vesicle fusion with Golgi apparatus"/>
    <property type="evidence" value="ECO:0007669"/>
    <property type="project" value="TreeGrafter"/>
</dbReference>
<protein>
    <submittedName>
        <fullName evidence="12">Vesicle transport V-snare protein</fullName>
    </submittedName>
</protein>
<dbReference type="InterPro" id="IPR010989">
    <property type="entry name" value="SNARE"/>
</dbReference>